<organism evidence="1">
    <name type="scientific">marine metagenome</name>
    <dbReference type="NCBI Taxonomy" id="408172"/>
    <lineage>
        <taxon>unclassified sequences</taxon>
        <taxon>metagenomes</taxon>
        <taxon>ecological metagenomes</taxon>
    </lineage>
</organism>
<dbReference type="EMBL" id="UINC01055271">
    <property type="protein sequence ID" value="SVB73948.1"/>
    <property type="molecule type" value="Genomic_DNA"/>
</dbReference>
<evidence type="ECO:0000313" key="1">
    <source>
        <dbReference type="EMBL" id="SVB73948.1"/>
    </source>
</evidence>
<reference evidence="1" key="1">
    <citation type="submission" date="2018-05" db="EMBL/GenBank/DDBJ databases">
        <authorList>
            <person name="Lanie J.A."/>
            <person name="Ng W.-L."/>
            <person name="Kazmierczak K.M."/>
            <person name="Andrzejewski T.M."/>
            <person name="Davidsen T.M."/>
            <person name="Wayne K.J."/>
            <person name="Tettelin H."/>
            <person name="Glass J.I."/>
            <person name="Rusch D."/>
            <person name="Podicherti R."/>
            <person name="Tsui H.-C.T."/>
            <person name="Winkler M.E."/>
        </authorList>
    </citation>
    <scope>NUCLEOTIDE SEQUENCE</scope>
</reference>
<proteinExistence type="predicted"/>
<sequence length="103" mass="11780">MLSKQELVHYDIFGFILMKNMLNQKELKTIISEFEVGLARADSQTERQSFRKQLNWWNMGPDTPYLASILEQNKFLDTANQILDGQAIGSFSSANSFSGNRTD</sequence>
<gene>
    <name evidence="1" type="ORF">METZ01_LOCUS226802</name>
</gene>
<dbReference type="SUPFAM" id="SSF51197">
    <property type="entry name" value="Clavaminate synthase-like"/>
    <property type="match status" value="1"/>
</dbReference>
<name>A0A382GFH6_9ZZZZ</name>
<dbReference type="Gene3D" id="2.60.120.620">
    <property type="entry name" value="q2cbj1_9rhob like domain"/>
    <property type="match status" value="1"/>
</dbReference>
<feature type="non-terminal residue" evidence="1">
    <location>
        <position position="103"/>
    </location>
</feature>
<dbReference type="AlphaFoldDB" id="A0A382GFH6"/>
<accession>A0A382GFH6</accession>
<protein>
    <submittedName>
        <fullName evidence="1">Uncharacterized protein</fullName>
    </submittedName>
</protein>